<organism evidence="2 3">
    <name type="scientific">Thermothielavioides terrestris (strain ATCC 38088 / NRRL 8126)</name>
    <name type="common">Thielavia terrestris</name>
    <dbReference type="NCBI Taxonomy" id="578455"/>
    <lineage>
        <taxon>Eukaryota</taxon>
        <taxon>Fungi</taxon>
        <taxon>Dikarya</taxon>
        <taxon>Ascomycota</taxon>
        <taxon>Pezizomycotina</taxon>
        <taxon>Sordariomycetes</taxon>
        <taxon>Sordariomycetidae</taxon>
        <taxon>Sordariales</taxon>
        <taxon>Chaetomiaceae</taxon>
        <taxon>Thermothielavioides</taxon>
        <taxon>Thermothielavioides terrestris</taxon>
    </lineage>
</organism>
<dbReference type="KEGG" id="ttt:THITE_2116572"/>
<evidence type="ECO:0000313" key="3">
    <source>
        <dbReference type="Proteomes" id="UP000008181"/>
    </source>
</evidence>
<feature type="compositionally biased region" description="Polar residues" evidence="1">
    <location>
        <begin position="1"/>
        <end position="12"/>
    </location>
</feature>
<feature type="region of interest" description="Disordered" evidence="1">
    <location>
        <begin position="1"/>
        <end position="62"/>
    </location>
</feature>
<keyword evidence="3" id="KW-1185">Reference proteome</keyword>
<proteinExistence type="predicted"/>
<sequence>MDNTGGLQQIQPSPSPGNAPRRGGIPDPDTLNFPSRVQHQLQSSPSPNPVQSHPEQWDGIQW</sequence>
<dbReference type="Proteomes" id="UP000008181">
    <property type="component" value="Chromosome 3"/>
</dbReference>
<dbReference type="GeneID" id="11519030"/>
<dbReference type="RefSeq" id="XP_003654025.1">
    <property type="nucleotide sequence ID" value="XM_003653977.1"/>
</dbReference>
<protein>
    <submittedName>
        <fullName evidence="2">Uncharacterized protein</fullName>
    </submittedName>
</protein>
<gene>
    <name evidence="2" type="ORF">THITE_2116572</name>
</gene>
<name>G2R6Q7_THETT</name>
<evidence type="ECO:0000256" key="1">
    <source>
        <dbReference type="SAM" id="MobiDB-lite"/>
    </source>
</evidence>
<dbReference type="HOGENOM" id="CLU_2905748_0_0_1"/>
<reference evidence="2 3" key="1">
    <citation type="journal article" date="2011" name="Nat. Biotechnol.">
        <title>Comparative genomic analysis of the thermophilic biomass-degrading fungi Myceliophthora thermophila and Thielavia terrestris.</title>
        <authorList>
            <person name="Berka R.M."/>
            <person name="Grigoriev I.V."/>
            <person name="Otillar R."/>
            <person name="Salamov A."/>
            <person name="Grimwood J."/>
            <person name="Reid I."/>
            <person name="Ishmael N."/>
            <person name="John T."/>
            <person name="Darmond C."/>
            <person name="Moisan M.-C."/>
            <person name="Henrissat B."/>
            <person name="Coutinho P.M."/>
            <person name="Lombard V."/>
            <person name="Natvig D.O."/>
            <person name="Lindquist E."/>
            <person name="Schmutz J."/>
            <person name="Lucas S."/>
            <person name="Harris P."/>
            <person name="Powlowski J."/>
            <person name="Bellemare A."/>
            <person name="Taylor D."/>
            <person name="Butler G."/>
            <person name="de Vries R.P."/>
            <person name="Allijn I.E."/>
            <person name="van den Brink J."/>
            <person name="Ushinsky S."/>
            <person name="Storms R."/>
            <person name="Powell A.J."/>
            <person name="Paulsen I.T."/>
            <person name="Elbourne L.D.H."/>
            <person name="Baker S.E."/>
            <person name="Magnuson J."/>
            <person name="LaBoissiere S."/>
            <person name="Clutterbuck A.J."/>
            <person name="Martinez D."/>
            <person name="Wogulis M."/>
            <person name="de Leon A.L."/>
            <person name="Rey M.W."/>
            <person name="Tsang A."/>
        </authorList>
    </citation>
    <scope>NUCLEOTIDE SEQUENCE [LARGE SCALE GENOMIC DNA]</scope>
    <source>
        <strain evidence="3">ATCC 38088 / NRRL 8126</strain>
    </source>
</reference>
<evidence type="ECO:0000313" key="2">
    <source>
        <dbReference type="EMBL" id="AEO67689.1"/>
    </source>
</evidence>
<feature type="compositionally biased region" description="Polar residues" evidence="1">
    <location>
        <begin position="32"/>
        <end position="54"/>
    </location>
</feature>
<dbReference type="EMBL" id="CP003011">
    <property type="protein sequence ID" value="AEO67689.1"/>
    <property type="molecule type" value="Genomic_DNA"/>
</dbReference>
<dbReference type="AlphaFoldDB" id="G2R6Q7"/>
<accession>G2R6Q7</accession>